<keyword evidence="7" id="KW-1185">Reference proteome</keyword>
<dbReference type="Proteomes" id="UP001379945">
    <property type="component" value="Unassembled WGS sequence"/>
</dbReference>
<gene>
    <name evidence="6" type="ORF">AACH00_08755</name>
</gene>
<keyword evidence="2" id="KW-0805">Transcription regulation</keyword>
<keyword evidence="4" id="KW-0804">Transcription</keyword>
<evidence type="ECO:0000313" key="6">
    <source>
        <dbReference type="EMBL" id="MEK8046431.1"/>
    </source>
</evidence>
<dbReference type="InterPro" id="IPR009061">
    <property type="entry name" value="DNA-bd_dom_put_sf"/>
</dbReference>
<evidence type="ECO:0000313" key="7">
    <source>
        <dbReference type="Proteomes" id="UP001379945"/>
    </source>
</evidence>
<dbReference type="Gene3D" id="1.10.1660.10">
    <property type="match status" value="1"/>
</dbReference>
<dbReference type="PANTHER" id="PTHR30204:SF69">
    <property type="entry name" value="MERR-FAMILY TRANSCRIPTIONAL REGULATOR"/>
    <property type="match status" value="1"/>
</dbReference>
<keyword evidence="3" id="KW-0238">DNA-binding</keyword>
<dbReference type="InterPro" id="IPR047057">
    <property type="entry name" value="MerR_fam"/>
</dbReference>
<dbReference type="PROSITE" id="PS50937">
    <property type="entry name" value="HTH_MERR_2"/>
    <property type="match status" value="1"/>
</dbReference>
<dbReference type="SMART" id="SM00422">
    <property type="entry name" value="HTH_MERR"/>
    <property type="match status" value="1"/>
</dbReference>
<evidence type="ECO:0000256" key="4">
    <source>
        <dbReference type="ARBA" id="ARBA00023163"/>
    </source>
</evidence>
<dbReference type="EMBL" id="JBBUTI010000005">
    <property type="protein sequence ID" value="MEK8046431.1"/>
    <property type="molecule type" value="Genomic_DNA"/>
</dbReference>
<reference evidence="6 7" key="1">
    <citation type="submission" date="2024-04" db="EMBL/GenBank/DDBJ databases">
        <title>Novel species of the genus Ideonella isolated from streams.</title>
        <authorList>
            <person name="Lu H."/>
        </authorList>
    </citation>
    <scope>NUCLEOTIDE SEQUENCE [LARGE SCALE GENOMIC DNA]</scope>
    <source>
        <strain evidence="6 7">LYT19W</strain>
    </source>
</reference>
<keyword evidence="1" id="KW-0678">Repressor</keyword>
<evidence type="ECO:0000259" key="5">
    <source>
        <dbReference type="PROSITE" id="PS50937"/>
    </source>
</evidence>
<dbReference type="RefSeq" id="WP_341398719.1">
    <property type="nucleotide sequence ID" value="NZ_JBBUTI010000005.1"/>
</dbReference>
<dbReference type="SUPFAM" id="SSF46955">
    <property type="entry name" value="Putative DNA-binding domain"/>
    <property type="match status" value="1"/>
</dbReference>
<evidence type="ECO:0000256" key="1">
    <source>
        <dbReference type="ARBA" id="ARBA00022491"/>
    </source>
</evidence>
<evidence type="ECO:0000256" key="3">
    <source>
        <dbReference type="ARBA" id="ARBA00023125"/>
    </source>
</evidence>
<dbReference type="InterPro" id="IPR000551">
    <property type="entry name" value="MerR-type_HTH_dom"/>
</dbReference>
<dbReference type="PANTHER" id="PTHR30204">
    <property type="entry name" value="REDOX-CYCLING DRUG-SENSING TRANSCRIPTIONAL ACTIVATOR SOXR"/>
    <property type="match status" value="1"/>
</dbReference>
<dbReference type="Pfam" id="PF13411">
    <property type="entry name" value="MerR_1"/>
    <property type="match status" value="1"/>
</dbReference>
<sequence length="344" mass="36977">MVAESDLHLPRYRSGAVARMLRLPVATLRIWERRYQVAAPATTEAGHRLYSSADVQRLALVKQLVDLGHAISSVASLTVEALQEVASTHASTMASTTRTALSVVEPAAARPAVRVGVVGKDLGERVARVPQARRQPAPWQLQVLGATLDDDALTSLAATESEAVCDVLLVHAPALHAEWPQRLLALAKRLGARQVAVVYGFAPAFAIDLMREAKVSLQREPVSDTTLGRWIYSLCMGLETAAAPASASAAMPEVGPVPPRRYDDAALADFAGLSSTIACECPRHVAELLMQLSHFEAYSAECQHRSPEDADLHAYLGQVSGTARALFEQALERIAIQEGLMVAR</sequence>
<comment type="caution">
    <text evidence="6">The sequence shown here is derived from an EMBL/GenBank/DDBJ whole genome shotgun (WGS) entry which is preliminary data.</text>
</comment>
<accession>A0ABU9C482</accession>
<name>A0ABU9C482_9BURK</name>
<organism evidence="6 7">
    <name type="scientific">Ideonella margarita</name>
    <dbReference type="NCBI Taxonomy" id="2984191"/>
    <lineage>
        <taxon>Bacteria</taxon>
        <taxon>Pseudomonadati</taxon>
        <taxon>Pseudomonadota</taxon>
        <taxon>Betaproteobacteria</taxon>
        <taxon>Burkholderiales</taxon>
        <taxon>Sphaerotilaceae</taxon>
        <taxon>Ideonella</taxon>
    </lineage>
</organism>
<dbReference type="CDD" id="cd01104">
    <property type="entry name" value="HTH_MlrA-CarA"/>
    <property type="match status" value="1"/>
</dbReference>
<protein>
    <submittedName>
        <fullName evidence="6">MerR family transcriptional regulator</fullName>
    </submittedName>
</protein>
<feature type="domain" description="HTH merR-type" evidence="5">
    <location>
        <begin position="11"/>
        <end position="80"/>
    </location>
</feature>
<proteinExistence type="predicted"/>
<evidence type="ECO:0000256" key="2">
    <source>
        <dbReference type="ARBA" id="ARBA00023015"/>
    </source>
</evidence>